<dbReference type="Proteomes" id="UP000005238">
    <property type="component" value="Unassembled WGS sequence"/>
</dbReference>
<dbReference type="InParanoid" id="H3GWF4"/>
<name>H3GWF4_PHYRM</name>
<dbReference type="InterPro" id="IPR029058">
    <property type="entry name" value="AB_hydrolase_fold"/>
</dbReference>
<organism evidence="2 3">
    <name type="scientific">Phytophthora ramorum</name>
    <name type="common">Sudden oak death agent</name>
    <dbReference type="NCBI Taxonomy" id="164328"/>
    <lineage>
        <taxon>Eukaryota</taxon>
        <taxon>Sar</taxon>
        <taxon>Stramenopiles</taxon>
        <taxon>Oomycota</taxon>
        <taxon>Peronosporomycetes</taxon>
        <taxon>Peronosporales</taxon>
        <taxon>Peronosporaceae</taxon>
        <taxon>Phytophthora</taxon>
    </lineage>
</organism>
<keyword evidence="3" id="KW-1185">Reference proteome</keyword>
<proteinExistence type="predicted"/>
<dbReference type="VEuPathDB" id="FungiDB:KRP23_9134"/>
<dbReference type="eggNOG" id="ENOG502SI34">
    <property type="taxonomic scope" value="Eukaryota"/>
</dbReference>
<feature type="signal peptide" evidence="1">
    <location>
        <begin position="1"/>
        <end position="22"/>
    </location>
</feature>
<sequence length="526" mass="56746">MRAVTSAVLVTTFLAFAKLGVALGTGANDLKISLADAPSVKLHVTFKRKSMKLHGQPEFDMFANPVVSADGASVLYDGYVAFEEDDSTFTYSYVNGSGYLSTKDGDRENVQCISSSTLPFNSILPALNDARPIPSATIGDETIECPSGNLFKTNFGGTHFAICASGKSGFAAYSSDMTIDVEYLENSVSISKPTLSCAAVGKEASVSPTALALLTGKEVPASSTRNLKAAEHMAMESSSCTCKSTPRPCVFFHGIGNYNEMEELQDTPKKASGRMGNMNAHAPCCTEVKYSILNTMDYSWTNDSLQQKFCDRALRLSDTSDVDLGVVKDTVVVTHSMGGLVMSMALATGRCSFGEGASWVALSSPMMGSMASDYFQDFCNDEVSDFATDLLDVLGQCPMPVARQSLFYQNEKYSTVDHNAAYKAAQEAYRGNVSAAMCSDDYRGIFSVYRPIMVVAGKLVPHKSSENDGLVEFQSCAKGIETAGFGNSFKDQFYVPELNHADTVFLNGDGIFKDSRKPVKWFECLL</sequence>
<dbReference type="VEuPathDB" id="FungiDB:KRP22_3082"/>
<reference evidence="3" key="1">
    <citation type="journal article" date="2006" name="Science">
        <title>Phytophthora genome sequences uncover evolutionary origins and mechanisms of pathogenesis.</title>
        <authorList>
            <person name="Tyler B.M."/>
            <person name="Tripathy S."/>
            <person name="Zhang X."/>
            <person name="Dehal P."/>
            <person name="Jiang R.H."/>
            <person name="Aerts A."/>
            <person name="Arredondo F.D."/>
            <person name="Baxter L."/>
            <person name="Bensasson D."/>
            <person name="Beynon J.L."/>
            <person name="Chapman J."/>
            <person name="Damasceno C.M."/>
            <person name="Dorrance A.E."/>
            <person name="Dou D."/>
            <person name="Dickerman A.W."/>
            <person name="Dubchak I.L."/>
            <person name="Garbelotto M."/>
            <person name="Gijzen M."/>
            <person name="Gordon S.G."/>
            <person name="Govers F."/>
            <person name="Grunwald N.J."/>
            <person name="Huang W."/>
            <person name="Ivors K.L."/>
            <person name="Jones R.W."/>
            <person name="Kamoun S."/>
            <person name="Krampis K."/>
            <person name="Lamour K.H."/>
            <person name="Lee M.K."/>
            <person name="McDonald W.H."/>
            <person name="Medina M."/>
            <person name="Meijer H.J."/>
            <person name="Nordberg E.K."/>
            <person name="Maclean D.J."/>
            <person name="Ospina-Giraldo M.D."/>
            <person name="Morris P.F."/>
            <person name="Phuntumart V."/>
            <person name="Putnam N.H."/>
            <person name="Rash S."/>
            <person name="Rose J.K."/>
            <person name="Sakihama Y."/>
            <person name="Salamov A.A."/>
            <person name="Savidor A."/>
            <person name="Scheuring C.F."/>
            <person name="Smith B.M."/>
            <person name="Sobral B.W."/>
            <person name="Terry A."/>
            <person name="Torto-Alalibo T.A."/>
            <person name="Win J."/>
            <person name="Xu Z."/>
            <person name="Zhang H."/>
            <person name="Grigoriev I.V."/>
            <person name="Rokhsar D.S."/>
            <person name="Boore J.L."/>
        </authorList>
    </citation>
    <scope>NUCLEOTIDE SEQUENCE [LARGE SCALE GENOMIC DNA]</scope>
    <source>
        <strain evidence="3">Pr102</strain>
    </source>
</reference>
<evidence type="ECO:0000313" key="3">
    <source>
        <dbReference type="Proteomes" id="UP000005238"/>
    </source>
</evidence>
<dbReference type="SUPFAM" id="SSF53474">
    <property type="entry name" value="alpha/beta-Hydrolases"/>
    <property type="match status" value="1"/>
</dbReference>
<dbReference type="EnsemblProtists" id="Phyra81805">
    <property type="protein sequence ID" value="Phyra81805"/>
    <property type="gene ID" value="Phyra81805"/>
</dbReference>
<protein>
    <recommendedName>
        <fullName evidence="4">AB hydrolase-1 domain-containing protein</fullName>
    </recommendedName>
</protein>
<dbReference type="HOGENOM" id="CLU_028087_0_0_1"/>
<dbReference type="AlphaFoldDB" id="H3GWF4"/>
<dbReference type="PANTHER" id="PTHR22538:SF1">
    <property type="entry name" value="VWFD DOMAIN-CONTAINING PROTEIN"/>
    <property type="match status" value="1"/>
</dbReference>
<dbReference type="PANTHER" id="PTHR22538">
    <property type="entry name" value="CILIA- AND FLAGELLA-ASSOCIATED PROTEIN 74"/>
    <property type="match status" value="1"/>
</dbReference>
<dbReference type="OMA" id="DMEFISG"/>
<keyword evidence="1" id="KW-0732">Signal</keyword>
<dbReference type="EMBL" id="DS566061">
    <property type="status" value="NOT_ANNOTATED_CDS"/>
    <property type="molecule type" value="Genomic_DNA"/>
</dbReference>
<reference evidence="2" key="2">
    <citation type="submission" date="2015-06" db="UniProtKB">
        <authorList>
            <consortium name="EnsemblProtists"/>
        </authorList>
    </citation>
    <scope>IDENTIFICATION</scope>
    <source>
        <strain evidence="2">Pr102</strain>
    </source>
</reference>
<dbReference type="VEuPathDB" id="FungiDB:KRP23_3682"/>
<accession>H3GWF4</accession>
<evidence type="ECO:0000256" key="1">
    <source>
        <dbReference type="SAM" id="SignalP"/>
    </source>
</evidence>
<dbReference type="Gene3D" id="3.40.50.1820">
    <property type="entry name" value="alpha/beta hydrolase"/>
    <property type="match status" value="1"/>
</dbReference>
<evidence type="ECO:0000313" key="2">
    <source>
        <dbReference type="EnsemblProtists" id="Phyra81805"/>
    </source>
</evidence>
<evidence type="ECO:0008006" key="4">
    <source>
        <dbReference type="Google" id="ProtNLM"/>
    </source>
</evidence>
<feature type="chain" id="PRO_5003586744" description="AB hydrolase-1 domain-containing protein" evidence="1">
    <location>
        <begin position="23"/>
        <end position="526"/>
    </location>
</feature>